<sequence length="18" mass="2194">MEFYRCKHSIMCFTVLAN</sequence>
<evidence type="ECO:0000313" key="1">
    <source>
        <dbReference type="EMBL" id="KAH0874308.1"/>
    </source>
</evidence>
<gene>
    <name evidence="1" type="ORF">HID58_071670</name>
</gene>
<organism evidence="1 2">
    <name type="scientific">Brassica napus</name>
    <name type="common">Rape</name>
    <dbReference type="NCBI Taxonomy" id="3708"/>
    <lineage>
        <taxon>Eukaryota</taxon>
        <taxon>Viridiplantae</taxon>
        <taxon>Streptophyta</taxon>
        <taxon>Embryophyta</taxon>
        <taxon>Tracheophyta</taxon>
        <taxon>Spermatophyta</taxon>
        <taxon>Magnoliopsida</taxon>
        <taxon>eudicotyledons</taxon>
        <taxon>Gunneridae</taxon>
        <taxon>Pentapetalae</taxon>
        <taxon>rosids</taxon>
        <taxon>malvids</taxon>
        <taxon>Brassicales</taxon>
        <taxon>Brassicaceae</taxon>
        <taxon>Brassiceae</taxon>
        <taxon>Brassica</taxon>
    </lineage>
</organism>
<dbReference type="EMBL" id="JAGKQM010000016">
    <property type="protein sequence ID" value="KAH0874308.1"/>
    <property type="molecule type" value="Genomic_DNA"/>
</dbReference>
<accession>A0ABQ7Z2A5</accession>
<reference evidence="1 2" key="1">
    <citation type="submission" date="2021-05" db="EMBL/GenBank/DDBJ databases">
        <title>Genome Assembly of Synthetic Allotetraploid Brassica napus Reveals Homoeologous Exchanges between Subgenomes.</title>
        <authorList>
            <person name="Davis J.T."/>
        </authorList>
    </citation>
    <scope>NUCLEOTIDE SEQUENCE [LARGE SCALE GENOMIC DNA]</scope>
    <source>
        <strain evidence="2">cv. Da-Ae</strain>
        <tissue evidence="1">Seedling</tissue>
    </source>
</reference>
<name>A0ABQ7Z2A5_BRANA</name>
<protein>
    <submittedName>
        <fullName evidence="1">Uncharacterized protein</fullName>
    </submittedName>
</protein>
<evidence type="ECO:0000313" key="2">
    <source>
        <dbReference type="Proteomes" id="UP000824890"/>
    </source>
</evidence>
<keyword evidence="2" id="KW-1185">Reference proteome</keyword>
<proteinExistence type="predicted"/>
<comment type="caution">
    <text evidence="1">The sequence shown here is derived from an EMBL/GenBank/DDBJ whole genome shotgun (WGS) entry which is preliminary data.</text>
</comment>
<dbReference type="Proteomes" id="UP000824890">
    <property type="component" value="Unassembled WGS sequence"/>
</dbReference>